<dbReference type="Pfam" id="PF05258">
    <property type="entry name" value="DciA"/>
    <property type="match status" value="1"/>
</dbReference>
<dbReference type="EMBL" id="ARYL01000009">
    <property type="protein sequence ID" value="KDA03049.1"/>
    <property type="molecule type" value="Genomic_DNA"/>
</dbReference>
<evidence type="ECO:0000313" key="1">
    <source>
        <dbReference type="EMBL" id="KDA03049.1"/>
    </source>
</evidence>
<protein>
    <recommendedName>
        <fullName evidence="3">DUF721 domain-containing protein</fullName>
    </recommendedName>
</protein>
<dbReference type="PATRIC" id="fig|1280953.3.peg.1567"/>
<name>A0A059G8J8_9PROT</name>
<dbReference type="InterPro" id="IPR010593">
    <property type="entry name" value="DUF1159"/>
</dbReference>
<keyword evidence="2" id="KW-1185">Reference proteome</keyword>
<dbReference type="Proteomes" id="UP000024942">
    <property type="component" value="Unassembled WGS sequence"/>
</dbReference>
<dbReference type="eggNOG" id="COG5389">
    <property type="taxonomic scope" value="Bacteria"/>
</dbReference>
<dbReference type="RefSeq" id="WP_051624635.1">
    <property type="nucleotide sequence ID" value="NZ_ARYL01000009.1"/>
</dbReference>
<dbReference type="STRING" id="1280953.HOC_07729"/>
<proteinExistence type="predicted"/>
<gene>
    <name evidence="1" type="ORF">HOC_07729</name>
</gene>
<evidence type="ECO:0000313" key="2">
    <source>
        <dbReference type="Proteomes" id="UP000024942"/>
    </source>
</evidence>
<organism evidence="1 2">
    <name type="scientific">Hyphomonas oceanitis SCH89</name>
    <dbReference type="NCBI Taxonomy" id="1280953"/>
    <lineage>
        <taxon>Bacteria</taxon>
        <taxon>Pseudomonadati</taxon>
        <taxon>Pseudomonadota</taxon>
        <taxon>Alphaproteobacteria</taxon>
        <taxon>Hyphomonadales</taxon>
        <taxon>Hyphomonadaceae</taxon>
        <taxon>Hyphomonas</taxon>
    </lineage>
</organism>
<evidence type="ECO:0008006" key="3">
    <source>
        <dbReference type="Google" id="ProtNLM"/>
    </source>
</evidence>
<dbReference type="InterPro" id="IPR007922">
    <property type="entry name" value="DciA-like"/>
</dbReference>
<sequence length="190" mass="20659">MVTRSTLDPIEEARARVRLRYLRARKVHPGISQIGLAAERLTRKSGAKKLPAVQILQRRWREIVGEKLYPFCRPEKITGGKDGRVLTLRVIPQAAPLVQHQAETIRQRVSVSAGGDIVAIKIVQGALTTSDPVAPRRKKRPLTAAERQALEARTAGIQDSSLRAAIVALGAAVLTADDSDTSTPDPRPAT</sequence>
<dbReference type="PIRSF" id="PIRSF032064">
    <property type="entry name" value="UCP032064"/>
    <property type="match status" value="1"/>
</dbReference>
<dbReference type="OrthoDB" id="7160947at2"/>
<comment type="caution">
    <text evidence="1">The sequence shown here is derived from an EMBL/GenBank/DDBJ whole genome shotgun (WGS) entry which is preliminary data.</text>
</comment>
<accession>A0A059G8J8</accession>
<dbReference type="AlphaFoldDB" id="A0A059G8J8"/>
<reference evidence="1 2" key="1">
    <citation type="journal article" date="2014" name="Antonie Van Leeuwenhoek">
        <title>Hyphomonas beringensis sp. nov. and Hyphomonas chukchiensis sp. nov., isolated from surface seawater of the Bering Sea and Chukchi Sea.</title>
        <authorList>
            <person name="Li C."/>
            <person name="Lai Q."/>
            <person name="Li G."/>
            <person name="Dong C."/>
            <person name="Wang J."/>
            <person name="Liao Y."/>
            <person name="Shao Z."/>
        </authorList>
    </citation>
    <scope>NUCLEOTIDE SEQUENCE [LARGE SCALE GENOMIC DNA]</scope>
    <source>
        <strain evidence="1 2">SCH89</strain>
    </source>
</reference>